<dbReference type="OrthoDB" id="433512at2759"/>
<evidence type="ECO:0000259" key="2">
    <source>
        <dbReference type="PROSITE" id="PS50850"/>
    </source>
</evidence>
<protein>
    <recommendedName>
        <fullName evidence="2">Major facilitator superfamily (MFS) profile domain-containing protein</fullName>
    </recommendedName>
</protein>
<comment type="subcellular location">
    <subcellularLocation>
        <location evidence="1">Membrane</location>
        <topology evidence="1">Multi-pass membrane protein</topology>
    </subcellularLocation>
</comment>
<dbReference type="PROSITE" id="PS50850">
    <property type="entry name" value="MFS"/>
    <property type="match status" value="1"/>
</dbReference>
<dbReference type="SUPFAM" id="SSF103473">
    <property type="entry name" value="MFS general substrate transporter"/>
    <property type="match status" value="1"/>
</dbReference>
<dbReference type="Gene3D" id="1.20.1250.20">
    <property type="entry name" value="MFS general substrate transporter like domains"/>
    <property type="match status" value="1"/>
</dbReference>
<gene>
    <name evidence="3" type="ORF">BGZ65_011630</name>
</gene>
<evidence type="ECO:0000313" key="4">
    <source>
        <dbReference type="Proteomes" id="UP000749646"/>
    </source>
</evidence>
<dbReference type="GO" id="GO:0022857">
    <property type="term" value="F:transmembrane transporter activity"/>
    <property type="evidence" value="ECO:0007669"/>
    <property type="project" value="InterPro"/>
</dbReference>
<sequence>MSAEKNVGADIAEGSIDQSAQPKVALANLDEQQSWNWFTIRTLITSGTGFFTDAYDVFIINLIVPMLGYVYFKESGGHIPPGTEGALKGMASFGTLVGQLVFGYLGDAYG</sequence>
<dbReference type="InterPro" id="IPR036259">
    <property type="entry name" value="MFS_trans_sf"/>
</dbReference>
<dbReference type="EMBL" id="JAAAHW010011366">
    <property type="protein sequence ID" value="KAF9919999.1"/>
    <property type="molecule type" value="Genomic_DNA"/>
</dbReference>
<organism evidence="3 4">
    <name type="scientific">Modicella reniformis</name>
    <dbReference type="NCBI Taxonomy" id="1440133"/>
    <lineage>
        <taxon>Eukaryota</taxon>
        <taxon>Fungi</taxon>
        <taxon>Fungi incertae sedis</taxon>
        <taxon>Mucoromycota</taxon>
        <taxon>Mortierellomycotina</taxon>
        <taxon>Mortierellomycetes</taxon>
        <taxon>Mortierellales</taxon>
        <taxon>Mortierellaceae</taxon>
        <taxon>Modicella</taxon>
    </lineage>
</organism>
<keyword evidence="4" id="KW-1185">Reference proteome</keyword>
<evidence type="ECO:0000256" key="1">
    <source>
        <dbReference type="ARBA" id="ARBA00004141"/>
    </source>
</evidence>
<dbReference type="InterPro" id="IPR020846">
    <property type="entry name" value="MFS_dom"/>
</dbReference>
<feature type="non-terminal residue" evidence="3">
    <location>
        <position position="110"/>
    </location>
</feature>
<comment type="caution">
    <text evidence="3">The sequence shown here is derived from an EMBL/GenBank/DDBJ whole genome shotgun (WGS) entry which is preliminary data.</text>
</comment>
<reference evidence="3" key="1">
    <citation type="journal article" date="2020" name="Fungal Divers.">
        <title>Resolving the Mortierellaceae phylogeny through synthesis of multi-gene phylogenetics and phylogenomics.</title>
        <authorList>
            <person name="Vandepol N."/>
            <person name="Liber J."/>
            <person name="Desiro A."/>
            <person name="Na H."/>
            <person name="Kennedy M."/>
            <person name="Barry K."/>
            <person name="Grigoriev I.V."/>
            <person name="Miller A.N."/>
            <person name="O'Donnell K."/>
            <person name="Stajich J.E."/>
            <person name="Bonito G."/>
        </authorList>
    </citation>
    <scope>NUCLEOTIDE SEQUENCE</scope>
    <source>
        <strain evidence="3">MES-2147</strain>
    </source>
</reference>
<dbReference type="AlphaFoldDB" id="A0A9P6LPC6"/>
<dbReference type="GO" id="GO:0016020">
    <property type="term" value="C:membrane"/>
    <property type="evidence" value="ECO:0007669"/>
    <property type="project" value="UniProtKB-SubCell"/>
</dbReference>
<evidence type="ECO:0000313" key="3">
    <source>
        <dbReference type="EMBL" id="KAF9919999.1"/>
    </source>
</evidence>
<name>A0A9P6LPC6_9FUNG</name>
<accession>A0A9P6LPC6</accession>
<dbReference type="Proteomes" id="UP000749646">
    <property type="component" value="Unassembled WGS sequence"/>
</dbReference>
<feature type="domain" description="Major facilitator superfamily (MFS) profile" evidence="2">
    <location>
        <begin position="42"/>
        <end position="110"/>
    </location>
</feature>
<proteinExistence type="predicted"/>